<keyword evidence="3" id="KW-1185">Reference proteome</keyword>
<dbReference type="Proteomes" id="UP001500889">
    <property type="component" value="Chromosome A"/>
</dbReference>
<keyword evidence="1" id="KW-0472">Membrane</keyword>
<gene>
    <name evidence="2" type="ORF">DMAD_00724</name>
</gene>
<protein>
    <submittedName>
        <fullName evidence="2">ARL-6-interacting protein 1 homolog</fullName>
    </submittedName>
</protein>
<keyword evidence="1" id="KW-0812">Transmembrane</keyword>
<organism evidence="2 3">
    <name type="scientific">Drosophila madeirensis</name>
    <name type="common">Fruit fly</name>
    <dbReference type="NCBI Taxonomy" id="30013"/>
    <lineage>
        <taxon>Eukaryota</taxon>
        <taxon>Metazoa</taxon>
        <taxon>Ecdysozoa</taxon>
        <taxon>Arthropoda</taxon>
        <taxon>Hexapoda</taxon>
        <taxon>Insecta</taxon>
        <taxon>Pterygota</taxon>
        <taxon>Neoptera</taxon>
        <taxon>Endopterygota</taxon>
        <taxon>Diptera</taxon>
        <taxon>Brachycera</taxon>
        <taxon>Muscomorpha</taxon>
        <taxon>Ephydroidea</taxon>
        <taxon>Drosophilidae</taxon>
        <taxon>Drosophila</taxon>
        <taxon>Sophophora</taxon>
    </lineage>
</organism>
<dbReference type="AlphaFoldDB" id="A0AAU9FZI1"/>
<feature type="transmembrane region" description="Helical" evidence="1">
    <location>
        <begin position="57"/>
        <end position="74"/>
    </location>
</feature>
<proteinExistence type="predicted"/>
<keyword evidence="1" id="KW-1133">Transmembrane helix</keyword>
<evidence type="ECO:0000313" key="2">
    <source>
        <dbReference type="EMBL" id="BFG00804.1"/>
    </source>
</evidence>
<dbReference type="GO" id="GO:0016020">
    <property type="term" value="C:membrane"/>
    <property type="evidence" value="ECO:0007669"/>
    <property type="project" value="TreeGrafter"/>
</dbReference>
<evidence type="ECO:0000256" key="1">
    <source>
        <dbReference type="SAM" id="Phobius"/>
    </source>
</evidence>
<sequence>MPNQNAKQLVKDLQPFKGAIESAHRLLTWEKKYYPGLLFVGISLIYATFWYLDLSVITILFLLVFAVNMFNHLLPTISRWLGNALDWDALHDVRFEHICEQIYSFKENWAAWVQYLFNERMSAGLVTMISLILLAFAWIGANVDNCLLMYVVTLLIAIWASLKYNLNDGGYKSKLKTFIKKQLQI</sequence>
<name>A0AAU9FZI1_DROMD</name>
<dbReference type="EMBL" id="AP029266">
    <property type="protein sequence ID" value="BFG00804.1"/>
    <property type="molecule type" value="Genomic_DNA"/>
</dbReference>
<accession>A0AAU9FZI1</accession>
<dbReference type="InterPro" id="IPR052114">
    <property type="entry name" value="ER_autophagy_membrane_reg"/>
</dbReference>
<dbReference type="PANTHER" id="PTHR20952:SF0">
    <property type="entry name" value="ADP-RIBOSYLATION FACTOR-LIKE PROTEIN 6-INTERACTING PROTEIN 1"/>
    <property type="match status" value="1"/>
</dbReference>
<feature type="transmembrane region" description="Helical" evidence="1">
    <location>
        <begin position="147"/>
        <end position="166"/>
    </location>
</feature>
<dbReference type="PANTHER" id="PTHR20952">
    <property type="entry name" value="ADP-RIBOSYLATION-LIKE FACTOR 6-INTERACTING PROTEIN"/>
    <property type="match status" value="1"/>
</dbReference>
<reference evidence="2 3" key="1">
    <citation type="submission" date="2024-02" db="EMBL/GenBank/DDBJ databases">
        <title>A chromosome-level genome assembly of Drosophila madeirensis, a fruit fly species endemic to Madeira island.</title>
        <authorList>
            <person name="Tomihara K."/>
            <person name="Llopart A."/>
            <person name="Yamamoto D."/>
        </authorList>
    </citation>
    <scope>NUCLEOTIDE SEQUENCE [LARGE SCALE GENOMIC DNA]</scope>
    <source>
        <strain evidence="2 3">RF1</strain>
    </source>
</reference>
<feature type="transmembrane region" description="Helical" evidence="1">
    <location>
        <begin position="123"/>
        <end position="141"/>
    </location>
</feature>
<evidence type="ECO:0000313" key="3">
    <source>
        <dbReference type="Proteomes" id="UP001500889"/>
    </source>
</evidence>
<feature type="transmembrane region" description="Helical" evidence="1">
    <location>
        <begin position="33"/>
        <end position="51"/>
    </location>
</feature>